<dbReference type="Proteomes" id="UP000502415">
    <property type="component" value="Chromosome"/>
</dbReference>
<dbReference type="EMBL" id="CP051685">
    <property type="protein sequence ID" value="QJE00676.1"/>
    <property type="molecule type" value="Genomic_DNA"/>
</dbReference>
<sequence length="73" mass="8036">MVAIASTGNTVRVYKFQIYNIVTDEMVTSTRLAQEHTIERIGAVRMGVPFEVPLSDVDAEGFTSKNYSPVQGV</sequence>
<name>A0A7Z2VWG9_9BURK</name>
<accession>A0A7Z2VWG9</accession>
<dbReference type="KEGG" id="mfy:HH212_12125"/>
<reference evidence="1 2" key="1">
    <citation type="submission" date="2020-04" db="EMBL/GenBank/DDBJ databases">
        <title>Genome sequencing of novel species.</title>
        <authorList>
            <person name="Heo J."/>
            <person name="Kim S.-J."/>
            <person name="Kim J.-S."/>
            <person name="Hong S.-B."/>
            <person name="Kwon S.-W."/>
        </authorList>
    </citation>
    <scope>NUCLEOTIDE SEQUENCE [LARGE SCALE GENOMIC DNA]</scope>
    <source>
        <strain evidence="1 2">GN2-R2</strain>
    </source>
</reference>
<dbReference type="AlphaFoldDB" id="A0A7Z2VWG9"/>
<gene>
    <name evidence="1" type="ORF">HH212_12125</name>
</gene>
<dbReference type="RefSeq" id="WP_170202708.1">
    <property type="nucleotide sequence ID" value="NZ_CP051685.1"/>
</dbReference>
<evidence type="ECO:0000313" key="2">
    <source>
        <dbReference type="Proteomes" id="UP000502415"/>
    </source>
</evidence>
<keyword evidence="2" id="KW-1185">Reference proteome</keyword>
<proteinExistence type="predicted"/>
<organism evidence="1 2">
    <name type="scientific">Massilia forsythiae</name>
    <dbReference type="NCBI Taxonomy" id="2728020"/>
    <lineage>
        <taxon>Bacteria</taxon>
        <taxon>Pseudomonadati</taxon>
        <taxon>Pseudomonadota</taxon>
        <taxon>Betaproteobacteria</taxon>
        <taxon>Burkholderiales</taxon>
        <taxon>Oxalobacteraceae</taxon>
        <taxon>Telluria group</taxon>
        <taxon>Massilia</taxon>
    </lineage>
</organism>
<evidence type="ECO:0000313" key="1">
    <source>
        <dbReference type="EMBL" id="QJE00676.1"/>
    </source>
</evidence>
<protein>
    <submittedName>
        <fullName evidence="1">Uncharacterized protein</fullName>
    </submittedName>
</protein>